<keyword evidence="2" id="KW-1003">Cell membrane</keyword>
<accession>A0ABS1JNT5</accession>
<keyword evidence="3 6" id="KW-0812">Transmembrane</keyword>
<feature type="transmembrane region" description="Helical" evidence="6">
    <location>
        <begin position="102"/>
        <end position="123"/>
    </location>
</feature>
<keyword evidence="5 6" id="KW-0472">Membrane</keyword>
<gene>
    <name evidence="7" type="ORF">JI746_12525</name>
</gene>
<dbReference type="RefSeq" id="WP_201689870.1">
    <property type="nucleotide sequence ID" value="NZ_JAEQND010000006.1"/>
</dbReference>
<keyword evidence="8" id="KW-1185">Reference proteome</keyword>
<dbReference type="Pfam" id="PF02653">
    <property type="entry name" value="BPD_transp_2"/>
    <property type="match status" value="1"/>
</dbReference>
<evidence type="ECO:0000256" key="6">
    <source>
        <dbReference type="SAM" id="Phobius"/>
    </source>
</evidence>
<proteinExistence type="predicted"/>
<dbReference type="CDD" id="cd06581">
    <property type="entry name" value="TM_PBP1_LivM_like"/>
    <property type="match status" value="1"/>
</dbReference>
<feature type="transmembrane region" description="Helical" evidence="6">
    <location>
        <begin position="303"/>
        <end position="326"/>
    </location>
</feature>
<evidence type="ECO:0000256" key="1">
    <source>
        <dbReference type="ARBA" id="ARBA00004651"/>
    </source>
</evidence>
<evidence type="ECO:0000313" key="7">
    <source>
        <dbReference type="EMBL" id="MBL0425935.1"/>
    </source>
</evidence>
<feature type="transmembrane region" description="Helical" evidence="6">
    <location>
        <begin position="32"/>
        <end position="62"/>
    </location>
</feature>
<evidence type="ECO:0000313" key="8">
    <source>
        <dbReference type="Proteomes" id="UP000622707"/>
    </source>
</evidence>
<feature type="transmembrane region" description="Helical" evidence="6">
    <location>
        <begin position="68"/>
        <end position="90"/>
    </location>
</feature>
<organism evidence="7 8">
    <name type="scientific">Ramlibacter alkalitolerans</name>
    <dbReference type="NCBI Taxonomy" id="2039631"/>
    <lineage>
        <taxon>Bacteria</taxon>
        <taxon>Pseudomonadati</taxon>
        <taxon>Pseudomonadota</taxon>
        <taxon>Betaproteobacteria</taxon>
        <taxon>Burkholderiales</taxon>
        <taxon>Comamonadaceae</taxon>
        <taxon>Ramlibacter</taxon>
    </lineage>
</organism>
<feature type="transmembrane region" description="Helical" evidence="6">
    <location>
        <begin position="266"/>
        <end position="291"/>
    </location>
</feature>
<sequence>MKTPPPVPRHLLGAPPYLLALRARERWGKGEILFWIALLAVFFLFPKNLLLASQILIAGLFALSLDLILGHAGIVTLGHAAFFGLGAYTAGLITRVGVHDPLLGLAAAAAVGAAAGWLTSFLVLRANDLGRLMITLGIAMLLYEVANRATAITGGVDGLQGVEVGPVLGLFRFDLLGRTAYLYVLAVSFGLFLLVRALMVSPYGLSLRCIRENNRRAQAIGVPIRARLTNIYTFSALLAAVAGALLTQTTQFVGIDVLGFQRSADLLIMLIVGGTATLYGGFVGAAVFMLAQDRLANLSPEYWLFWLGLLLIVVTLHLDGGVVGGLRRLAAWMERRR</sequence>
<evidence type="ECO:0000256" key="4">
    <source>
        <dbReference type="ARBA" id="ARBA00022989"/>
    </source>
</evidence>
<reference evidence="7 8" key="1">
    <citation type="journal article" date="2017" name="Int. J. Syst. Evol. Microbiol.">
        <title>Ramlibacter alkalitolerans sp. nov., alkali-tolerant bacterium isolated from soil of ginseng.</title>
        <authorList>
            <person name="Lee D.H."/>
            <person name="Cha C.J."/>
        </authorList>
    </citation>
    <scope>NUCLEOTIDE SEQUENCE [LARGE SCALE GENOMIC DNA]</scope>
    <source>
        <strain evidence="7 8">KACC 19305</strain>
    </source>
</reference>
<dbReference type="InterPro" id="IPR043428">
    <property type="entry name" value="LivM-like"/>
</dbReference>
<dbReference type="InterPro" id="IPR001851">
    <property type="entry name" value="ABC_transp_permease"/>
</dbReference>
<evidence type="ECO:0000256" key="2">
    <source>
        <dbReference type="ARBA" id="ARBA00022475"/>
    </source>
</evidence>
<comment type="subcellular location">
    <subcellularLocation>
        <location evidence="1">Cell membrane</location>
        <topology evidence="1">Multi-pass membrane protein</topology>
    </subcellularLocation>
</comment>
<evidence type="ECO:0000256" key="5">
    <source>
        <dbReference type="ARBA" id="ARBA00023136"/>
    </source>
</evidence>
<evidence type="ECO:0000256" key="3">
    <source>
        <dbReference type="ARBA" id="ARBA00022692"/>
    </source>
</evidence>
<feature type="transmembrane region" description="Helical" evidence="6">
    <location>
        <begin position="129"/>
        <end position="146"/>
    </location>
</feature>
<name>A0ABS1JNT5_9BURK</name>
<dbReference type="PANTHER" id="PTHR30482:SF17">
    <property type="entry name" value="ABC TRANSPORTER ATP-BINDING PROTEIN"/>
    <property type="match status" value="1"/>
</dbReference>
<keyword evidence="4 6" id="KW-1133">Transmembrane helix</keyword>
<protein>
    <submittedName>
        <fullName evidence="7">Branched-chain amino acid ABC transporter permease</fullName>
    </submittedName>
</protein>
<comment type="caution">
    <text evidence="7">The sequence shown here is derived from an EMBL/GenBank/DDBJ whole genome shotgun (WGS) entry which is preliminary data.</text>
</comment>
<feature type="transmembrane region" description="Helical" evidence="6">
    <location>
        <begin position="180"/>
        <end position="199"/>
    </location>
</feature>
<feature type="transmembrane region" description="Helical" evidence="6">
    <location>
        <begin position="231"/>
        <end position="254"/>
    </location>
</feature>
<dbReference type="EMBL" id="JAEQND010000006">
    <property type="protein sequence ID" value="MBL0425935.1"/>
    <property type="molecule type" value="Genomic_DNA"/>
</dbReference>
<dbReference type="Proteomes" id="UP000622707">
    <property type="component" value="Unassembled WGS sequence"/>
</dbReference>
<dbReference type="PANTHER" id="PTHR30482">
    <property type="entry name" value="HIGH-AFFINITY BRANCHED-CHAIN AMINO ACID TRANSPORT SYSTEM PERMEASE"/>
    <property type="match status" value="1"/>
</dbReference>